<dbReference type="InterPro" id="IPR011682">
    <property type="entry name" value="Glyco_hydro_38_C"/>
</dbReference>
<dbReference type="InterPro" id="IPR037094">
    <property type="entry name" value="Glyco_hydro_38_cen_sf"/>
</dbReference>
<comment type="similarity">
    <text evidence="2 10">Belongs to the glycosyl hydrolase 38 family.</text>
</comment>
<dbReference type="EMBL" id="JABFUD020000015">
    <property type="protein sequence ID" value="KAI5069202.1"/>
    <property type="molecule type" value="Genomic_DNA"/>
</dbReference>
<dbReference type="Gene3D" id="1.20.1270.50">
    <property type="entry name" value="Glycoside hydrolase family 38, central domain"/>
    <property type="match status" value="2"/>
</dbReference>
<feature type="domain" description="Glycoside hydrolase family 38 central" evidence="11">
    <location>
        <begin position="345"/>
        <end position="419"/>
    </location>
</feature>
<evidence type="ECO:0000256" key="2">
    <source>
        <dbReference type="ARBA" id="ARBA00009792"/>
    </source>
</evidence>
<dbReference type="InterPro" id="IPR028995">
    <property type="entry name" value="Glyco_hydro_57/38_cen_sf"/>
</dbReference>
<dbReference type="InterPro" id="IPR013780">
    <property type="entry name" value="Glyco_hydro_b"/>
</dbReference>
<dbReference type="PANTHER" id="PTHR11607:SF3">
    <property type="entry name" value="LYSOSOMAL ALPHA-MANNOSIDASE"/>
    <property type="match status" value="1"/>
</dbReference>
<keyword evidence="9 10" id="KW-0326">Glycosidase</keyword>
<dbReference type="CDD" id="cd10810">
    <property type="entry name" value="GH38N_AMII_LAM_like"/>
    <property type="match status" value="1"/>
</dbReference>
<dbReference type="Gene3D" id="2.60.40.1360">
    <property type="match status" value="1"/>
</dbReference>
<dbReference type="AlphaFoldDB" id="A0A9D4ZCP7"/>
<keyword evidence="5 10" id="KW-0378">Hydrolase</keyword>
<accession>A0A9D4ZCP7</accession>
<keyword evidence="4 10" id="KW-0479">Metal-binding</keyword>
<dbReference type="PANTHER" id="PTHR11607">
    <property type="entry name" value="ALPHA-MANNOSIDASE"/>
    <property type="match status" value="1"/>
</dbReference>
<dbReference type="InterPro" id="IPR000602">
    <property type="entry name" value="Glyco_hydro_38_N"/>
</dbReference>
<evidence type="ECO:0000256" key="7">
    <source>
        <dbReference type="ARBA" id="ARBA00023157"/>
    </source>
</evidence>
<dbReference type="GO" id="GO:0006013">
    <property type="term" value="P:mannose metabolic process"/>
    <property type="evidence" value="ECO:0007669"/>
    <property type="project" value="InterPro"/>
</dbReference>
<dbReference type="InterPro" id="IPR011330">
    <property type="entry name" value="Glyco_hydro/deAcase_b/a-brl"/>
</dbReference>
<comment type="caution">
    <text evidence="12">The sequence shown here is derived from an EMBL/GenBank/DDBJ whole genome shotgun (WGS) entry which is preliminary data.</text>
</comment>
<dbReference type="GO" id="GO:0004559">
    <property type="term" value="F:alpha-mannosidase activity"/>
    <property type="evidence" value="ECO:0007669"/>
    <property type="project" value="UniProtKB-EC"/>
</dbReference>
<dbReference type="FunFam" id="1.20.1270.50:FF:000003">
    <property type="entry name" value="Alpha-mannosidase"/>
    <property type="match status" value="1"/>
</dbReference>
<dbReference type="SUPFAM" id="SSF88688">
    <property type="entry name" value="Families 57/38 glycoside transferase middle domain"/>
    <property type="match status" value="1"/>
</dbReference>
<evidence type="ECO:0000256" key="5">
    <source>
        <dbReference type="ARBA" id="ARBA00022801"/>
    </source>
</evidence>
<gene>
    <name evidence="12" type="ORF">GOP47_0015503</name>
</gene>
<dbReference type="EC" id="3.2.1.-" evidence="10"/>
<evidence type="ECO:0000256" key="6">
    <source>
        <dbReference type="ARBA" id="ARBA00022833"/>
    </source>
</evidence>
<dbReference type="FunFam" id="3.20.110.10:FF:000001">
    <property type="entry name" value="Alpha-mannosidase"/>
    <property type="match status" value="1"/>
</dbReference>
<organism evidence="12 13">
    <name type="scientific">Adiantum capillus-veneris</name>
    <name type="common">Maidenhair fern</name>
    <dbReference type="NCBI Taxonomy" id="13818"/>
    <lineage>
        <taxon>Eukaryota</taxon>
        <taxon>Viridiplantae</taxon>
        <taxon>Streptophyta</taxon>
        <taxon>Embryophyta</taxon>
        <taxon>Tracheophyta</taxon>
        <taxon>Polypodiopsida</taxon>
        <taxon>Polypodiidae</taxon>
        <taxon>Polypodiales</taxon>
        <taxon>Pteridineae</taxon>
        <taxon>Pteridaceae</taxon>
        <taxon>Vittarioideae</taxon>
        <taxon>Adiantum</taxon>
    </lineage>
</organism>
<keyword evidence="8" id="KW-0325">Glycoprotein</keyword>
<evidence type="ECO:0000256" key="4">
    <source>
        <dbReference type="ARBA" id="ARBA00022723"/>
    </source>
</evidence>
<dbReference type="Proteomes" id="UP000886520">
    <property type="component" value="Chromosome 15"/>
</dbReference>
<dbReference type="FunFam" id="2.60.40.1180:FF:000015">
    <property type="entry name" value="Alpha-mannosidase"/>
    <property type="match status" value="1"/>
</dbReference>
<evidence type="ECO:0000259" key="11">
    <source>
        <dbReference type="SMART" id="SM00872"/>
    </source>
</evidence>
<dbReference type="FunFam" id="2.60.40.1360:FF:000001">
    <property type="entry name" value="Alpha-mannosidase"/>
    <property type="match status" value="1"/>
</dbReference>
<evidence type="ECO:0000313" key="13">
    <source>
        <dbReference type="Proteomes" id="UP000886520"/>
    </source>
</evidence>
<comment type="cofactor">
    <cofactor evidence="10">
        <name>Zn(2+)</name>
        <dbReference type="ChEBI" id="CHEBI:29105"/>
    </cofactor>
    <text evidence="10">Binds 1 zinc ion per subunit.</text>
</comment>
<dbReference type="Pfam" id="PF07748">
    <property type="entry name" value="Glyco_hydro_38C"/>
    <property type="match status" value="1"/>
</dbReference>
<dbReference type="InterPro" id="IPR050843">
    <property type="entry name" value="Glycosyl_Hydrlase_38"/>
</dbReference>
<dbReference type="Gene3D" id="2.60.40.1180">
    <property type="entry name" value="Golgi alpha-mannosidase II"/>
    <property type="match status" value="1"/>
</dbReference>
<dbReference type="Pfam" id="PF21260">
    <property type="entry name" value="Laman-like_dom"/>
    <property type="match status" value="1"/>
</dbReference>
<dbReference type="InterPro" id="IPR048534">
    <property type="entry name" value="Man2a1-like_dom"/>
</dbReference>
<dbReference type="Gene3D" id="2.70.98.30">
    <property type="entry name" value="Golgi alpha-mannosidase II, domain 4"/>
    <property type="match status" value="1"/>
</dbReference>
<dbReference type="SUPFAM" id="SSF88713">
    <property type="entry name" value="Glycoside hydrolase/deacetylase"/>
    <property type="match status" value="1"/>
</dbReference>
<keyword evidence="7" id="KW-1015">Disulfide bond</keyword>
<evidence type="ECO:0000256" key="10">
    <source>
        <dbReference type="RuleBase" id="RU361199"/>
    </source>
</evidence>
<dbReference type="Pfam" id="PF01074">
    <property type="entry name" value="Glyco_hydro_38N"/>
    <property type="match status" value="1"/>
</dbReference>
<dbReference type="GO" id="GO:0046872">
    <property type="term" value="F:metal ion binding"/>
    <property type="evidence" value="ECO:0007669"/>
    <property type="project" value="UniProtKB-KW"/>
</dbReference>
<dbReference type="FunFam" id="1.20.1270.50:FF:000002">
    <property type="entry name" value="Alpha-mannosidase"/>
    <property type="match status" value="1"/>
</dbReference>
<dbReference type="InterPro" id="IPR011013">
    <property type="entry name" value="Gal_mutarotase_sf_dom"/>
</dbReference>
<protein>
    <recommendedName>
        <fullName evidence="3 10">Alpha-mannosidase</fullName>
        <ecNumber evidence="10">3.2.1.-</ecNumber>
    </recommendedName>
</protein>
<evidence type="ECO:0000313" key="12">
    <source>
        <dbReference type="EMBL" id="KAI5069202.1"/>
    </source>
</evidence>
<dbReference type="OrthoDB" id="2016903at2759"/>
<reference evidence="12" key="1">
    <citation type="submission" date="2021-01" db="EMBL/GenBank/DDBJ databases">
        <title>Adiantum capillus-veneris genome.</title>
        <authorList>
            <person name="Fang Y."/>
            <person name="Liao Q."/>
        </authorList>
    </citation>
    <scope>NUCLEOTIDE SEQUENCE</scope>
    <source>
        <strain evidence="12">H3</strain>
        <tissue evidence="12">Leaf</tissue>
    </source>
</reference>
<evidence type="ECO:0000256" key="9">
    <source>
        <dbReference type="ARBA" id="ARBA00023295"/>
    </source>
</evidence>
<dbReference type="SMART" id="SM00872">
    <property type="entry name" value="Alpha-mann_mid"/>
    <property type="match status" value="1"/>
</dbReference>
<evidence type="ECO:0000256" key="3">
    <source>
        <dbReference type="ARBA" id="ARBA00012752"/>
    </source>
</evidence>
<dbReference type="InterPro" id="IPR015341">
    <property type="entry name" value="Glyco_hydro_38_cen"/>
</dbReference>
<name>A0A9D4ZCP7_ADICA</name>
<dbReference type="SUPFAM" id="SSF74650">
    <property type="entry name" value="Galactose mutarotase-like"/>
    <property type="match status" value="1"/>
</dbReference>
<evidence type="ECO:0000256" key="8">
    <source>
        <dbReference type="ARBA" id="ARBA00023180"/>
    </source>
</evidence>
<comment type="catalytic activity">
    <reaction evidence="1">
        <text>Hydrolysis of terminal, non-reducing alpha-D-mannose residues in alpha-D-mannosides.</text>
        <dbReference type="EC" id="3.2.1.24"/>
    </reaction>
</comment>
<proteinExistence type="inferred from homology"/>
<dbReference type="Gene3D" id="3.20.110.10">
    <property type="entry name" value="Glycoside hydrolase 38, N terminal domain"/>
    <property type="match status" value="1"/>
</dbReference>
<dbReference type="Pfam" id="PF09261">
    <property type="entry name" value="Alpha-mann_mid"/>
    <property type="match status" value="1"/>
</dbReference>
<sequence length="1004" mass="113253">MVSLVHVELAMGLPLIYNTTSGPVAGKLNVHLVAHTHDDVGWLKTVDQYYSGTNNSIQNVAVHLILDTVVAALQEDPNRKFIYVEQAFFQRWWREQTPRKQNIVKQLVNAGQLEFINGGWCMHDEATTHYIDMIDQTTLGHKYIKDQFGKVPRCGWQIDPFGHSAVQGYLLGAELGFNGMFFARIDYQDKLKRLNESTMEMVWQASRTFGDSAQIFTGAFYDFYYPPDGFNFDFESFDTPIQDDPLLFDFNVQERVEDFVTYAETQASHFRTNHIMWTLGGDFQYQNAHGWFKQLDKFINWVNKDGRVNTFYSTPSIYTDAKFAANESWPLKQDDFFPYADCPHCYWTGYFTSRPALKSYVRLLSNYFMMARQLEFFVRRRSNGPNTDTLWDAVAVSQHHDAVSGTEKQHTANDYALRLSIAFSEAEQLVNLALGCLVERANNSICQHAGISFSQCPLLNLSFCPASESINNFNGSLVVLAYNALGWSRTEYIRIPVNSKFVQVTDSAGVAVPAQLLPVSSITKELRRKYVQGYLGISSGAAPAYWLTFPATIPALGYRTYTVSTSEKKGYTSASTSEVLPQKTAVTVGPSSLKMDFSENGLLSAIIDTDTGTNVSMQASYFYYEGHTGSDGQGVDGAYLFRPTANSASFFNTFANVTIVTGPLVHEVWQEFAPWIYQVNRLYKGKDYAELEYVIGAIPIEDDVGKDVIIRFTSSVGSDTSFYTDSNGRDFIKRIRDYRTDWKLEVNEPVAGNYYPLVFVGFCLCAGELLGMYLTDSKNEFSLLVDRAVGGASLKNGELELMLHRRLVYDDNRGVGEPLNEMVCVGSSCEGLTVQGKLFLHVNPSGKGSRWRRSGGATSLFSFTACFHKLCWLKTGFPSFLWMSNNYNLPENVALIHPAWELDDGHTLLRLAHLYELNEDEELSSKAYVDLKKVFPNRQVQSIEETSLSANQKKSEMKAPLKWKVEGTGEMQQAAQRGGPIDQKDLIVELAPMEEIRTFLLSFR</sequence>
<dbReference type="InterPro" id="IPR027291">
    <property type="entry name" value="Glyco_hydro_38_N_sf"/>
</dbReference>
<keyword evidence="6 10" id="KW-0862">Zinc</keyword>
<evidence type="ECO:0000256" key="1">
    <source>
        <dbReference type="ARBA" id="ARBA00000365"/>
    </source>
</evidence>
<keyword evidence="13" id="KW-1185">Reference proteome</keyword>
<dbReference type="GO" id="GO:0030246">
    <property type="term" value="F:carbohydrate binding"/>
    <property type="evidence" value="ECO:0007669"/>
    <property type="project" value="InterPro"/>
</dbReference>